<dbReference type="InterPro" id="IPR050386">
    <property type="entry name" value="Glycosyl_hydrolase_5"/>
</dbReference>
<feature type="domain" description="Glycoside hydrolase family 5" evidence="5">
    <location>
        <begin position="76"/>
        <end position="353"/>
    </location>
</feature>
<organism evidence="6 7">
    <name type="scientific">Dankookia rubra</name>
    <dbReference type="NCBI Taxonomy" id="1442381"/>
    <lineage>
        <taxon>Bacteria</taxon>
        <taxon>Pseudomonadati</taxon>
        <taxon>Pseudomonadota</taxon>
        <taxon>Alphaproteobacteria</taxon>
        <taxon>Acetobacterales</taxon>
        <taxon>Roseomonadaceae</taxon>
        <taxon>Dankookia</taxon>
    </lineage>
</organism>
<keyword evidence="1" id="KW-0732">Signal</keyword>
<keyword evidence="3 4" id="KW-0326">Glycosidase</keyword>
<keyword evidence="2 4" id="KW-0378">Hydrolase</keyword>
<dbReference type="GO" id="GO:0009986">
    <property type="term" value="C:cell surface"/>
    <property type="evidence" value="ECO:0007669"/>
    <property type="project" value="TreeGrafter"/>
</dbReference>
<evidence type="ECO:0000259" key="5">
    <source>
        <dbReference type="Pfam" id="PF00150"/>
    </source>
</evidence>
<dbReference type="PANTHER" id="PTHR31297">
    <property type="entry name" value="GLUCAN ENDO-1,6-BETA-GLUCOSIDASE B"/>
    <property type="match status" value="1"/>
</dbReference>
<proteinExistence type="inferred from homology"/>
<evidence type="ECO:0000313" key="6">
    <source>
        <dbReference type="EMBL" id="TDH61094.1"/>
    </source>
</evidence>
<dbReference type="InterPro" id="IPR001547">
    <property type="entry name" value="Glyco_hydro_5"/>
</dbReference>
<reference evidence="6 7" key="1">
    <citation type="journal article" date="2016" name="J. Microbiol.">
        <title>Dankookia rubra gen. nov., sp. nov., an alphaproteobacterium isolated from sediment of a shallow stream.</title>
        <authorList>
            <person name="Kim W.H."/>
            <person name="Kim D.H."/>
            <person name="Kang K."/>
            <person name="Ahn T.Y."/>
        </authorList>
    </citation>
    <scope>NUCLEOTIDE SEQUENCE [LARGE SCALE GENOMIC DNA]</scope>
    <source>
        <strain evidence="6 7">JCM30602</strain>
    </source>
</reference>
<dbReference type="EMBL" id="SMSJ01000026">
    <property type="protein sequence ID" value="TDH61094.1"/>
    <property type="molecule type" value="Genomic_DNA"/>
</dbReference>
<keyword evidence="7" id="KW-1185">Reference proteome</keyword>
<evidence type="ECO:0000313" key="7">
    <source>
        <dbReference type="Proteomes" id="UP000295096"/>
    </source>
</evidence>
<dbReference type="InterPro" id="IPR017853">
    <property type="entry name" value="GH"/>
</dbReference>
<dbReference type="Gene3D" id="3.20.20.80">
    <property type="entry name" value="Glycosidases"/>
    <property type="match status" value="1"/>
</dbReference>
<accession>A0A4R5QD70</accession>
<dbReference type="Pfam" id="PF00150">
    <property type="entry name" value="Cellulase"/>
    <property type="match status" value="1"/>
</dbReference>
<comment type="similarity">
    <text evidence="4">Belongs to the glycosyl hydrolase 5 (cellulase A) family.</text>
</comment>
<dbReference type="Proteomes" id="UP000295096">
    <property type="component" value="Unassembled WGS sequence"/>
</dbReference>
<sequence length="383" mass="41867">MPFQGRGILAGRRRTGARLLAGALGIALGPMTAAVPALAQLPSEQRAVLRRGLNITNWFRFPASAEPARLRAYLPDTAMAEIRAAGFTFVRLCIQPQVLLRPDGTLEPTRLAVVLEAIERLHRAGLGVIVDAHPESWYPEDHPEHRQALFDFWRGMAPAMRRFDRSRTFVEVLNEPIFRDHAVWAALQLEVLAVIRTVLPLHTIILTGADWGSLEGLQQLRPVRDPRVIYSVHDYTPGVLAGLASFEPGLDAAAIARLPFPVTDVAACRATVADSAHARSRAIGEFYCGEGWNAARLHERLATAAAWGRRHDAPVMILEFGAHAHLNRPARLAYFEAFGQAAGREGLGWALWGYGDIMGFPARSGPHPAQLDPAVLRALGTGS</sequence>
<dbReference type="GO" id="GO:0009251">
    <property type="term" value="P:glucan catabolic process"/>
    <property type="evidence" value="ECO:0007669"/>
    <property type="project" value="TreeGrafter"/>
</dbReference>
<evidence type="ECO:0000256" key="2">
    <source>
        <dbReference type="ARBA" id="ARBA00022801"/>
    </source>
</evidence>
<dbReference type="GO" id="GO:0008422">
    <property type="term" value="F:beta-glucosidase activity"/>
    <property type="evidence" value="ECO:0007669"/>
    <property type="project" value="TreeGrafter"/>
</dbReference>
<protein>
    <recommendedName>
        <fullName evidence="5">Glycoside hydrolase family 5 domain-containing protein</fullName>
    </recommendedName>
</protein>
<dbReference type="AlphaFoldDB" id="A0A4R5QD70"/>
<dbReference type="PANTHER" id="PTHR31297:SF17">
    <property type="entry name" value="ENDOGLUCANASE"/>
    <property type="match status" value="1"/>
</dbReference>
<dbReference type="RefSeq" id="WP_133290090.1">
    <property type="nucleotide sequence ID" value="NZ_SMSJ01000026.1"/>
</dbReference>
<evidence type="ECO:0000256" key="4">
    <source>
        <dbReference type="RuleBase" id="RU361153"/>
    </source>
</evidence>
<evidence type="ECO:0000256" key="1">
    <source>
        <dbReference type="ARBA" id="ARBA00022729"/>
    </source>
</evidence>
<dbReference type="OrthoDB" id="9800955at2"/>
<name>A0A4R5QD70_9PROT</name>
<gene>
    <name evidence="6" type="ORF">E2C06_18480</name>
</gene>
<evidence type="ECO:0000256" key="3">
    <source>
        <dbReference type="ARBA" id="ARBA00023295"/>
    </source>
</evidence>
<dbReference type="GO" id="GO:0005576">
    <property type="term" value="C:extracellular region"/>
    <property type="evidence" value="ECO:0007669"/>
    <property type="project" value="TreeGrafter"/>
</dbReference>
<dbReference type="SUPFAM" id="SSF51445">
    <property type="entry name" value="(Trans)glycosidases"/>
    <property type="match status" value="1"/>
</dbReference>
<comment type="caution">
    <text evidence="6">The sequence shown here is derived from an EMBL/GenBank/DDBJ whole genome shotgun (WGS) entry which is preliminary data.</text>
</comment>